<dbReference type="AlphaFoldDB" id="I0ICT8"/>
<evidence type="ECO:0000313" key="2">
    <source>
        <dbReference type="Proteomes" id="UP000007881"/>
    </source>
</evidence>
<proteinExistence type="predicted"/>
<dbReference type="KEGG" id="phm:PSMK_09170"/>
<dbReference type="Proteomes" id="UP000007881">
    <property type="component" value="Chromosome"/>
</dbReference>
<dbReference type="HOGENOM" id="CLU_2082646_0_0_0"/>
<organism evidence="1 2">
    <name type="scientific">Phycisphaera mikurensis (strain NBRC 102666 / KCTC 22515 / FYK2301M01)</name>
    <dbReference type="NCBI Taxonomy" id="1142394"/>
    <lineage>
        <taxon>Bacteria</taxon>
        <taxon>Pseudomonadati</taxon>
        <taxon>Planctomycetota</taxon>
        <taxon>Phycisphaerae</taxon>
        <taxon>Phycisphaerales</taxon>
        <taxon>Phycisphaeraceae</taxon>
        <taxon>Phycisphaera</taxon>
    </lineage>
</organism>
<evidence type="ECO:0000313" key="1">
    <source>
        <dbReference type="EMBL" id="BAM03076.1"/>
    </source>
</evidence>
<accession>I0ICT8</accession>
<dbReference type="EMBL" id="AP012338">
    <property type="protein sequence ID" value="BAM03076.1"/>
    <property type="molecule type" value="Genomic_DNA"/>
</dbReference>
<gene>
    <name evidence="1" type="ordered locus">PSMK_09170</name>
</gene>
<keyword evidence="2" id="KW-1185">Reference proteome</keyword>
<dbReference type="STRING" id="1142394.PSMK_09170"/>
<protein>
    <submittedName>
        <fullName evidence="1">Uncharacterized protein</fullName>
    </submittedName>
</protein>
<reference evidence="1 2" key="1">
    <citation type="submission" date="2012-02" db="EMBL/GenBank/DDBJ databases">
        <title>Complete genome sequence of Phycisphaera mikurensis NBRC 102666.</title>
        <authorList>
            <person name="Ankai A."/>
            <person name="Hosoyama A."/>
            <person name="Terui Y."/>
            <person name="Sekine M."/>
            <person name="Fukai R."/>
            <person name="Kato Y."/>
            <person name="Nakamura S."/>
            <person name="Yamada-Narita S."/>
            <person name="Kawakoshi A."/>
            <person name="Fukunaga Y."/>
            <person name="Yamazaki S."/>
            <person name="Fujita N."/>
        </authorList>
    </citation>
    <scope>NUCLEOTIDE SEQUENCE [LARGE SCALE GENOMIC DNA]</scope>
    <source>
        <strain evidence="2">NBRC 102666 / KCTC 22515 / FYK2301M01</strain>
    </source>
</reference>
<sequence>MFLCLLVVGFAWSLAGCDSKVDTTLGSVLYQRTVLRTKSILSSGLADPYITGYQAGLAADTDEVAVNDSSREAGMFMTGFGVARELLNAEDQEAAKAHMADIQRMIEEGPHAVPDPG</sequence>
<name>I0ICT8_PHYMF</name>